<evidence type="ECO:0000256" key="1">
    <source>
        <dbReference type="SAM" id="MobiDB-lite"/>
    </source>
</evidence>
<dbReference type="Pfam" id="PF01476">
    <property type="entry name" value="LysM"/>
    <property type="match status" value="3"/>
</dbReference>
<feature type="region of interest" description="Disordered" evidence="1">
    <location>
        <begin position="103"/>
        <end position="124"/>
    </location>
</feature>
<feature type="domain" description="LysM" evidence="2">
    <location>
        <begin position="57"/>
        <end position="101"/>
    </location>
</feature>
<evidence type="ECO:0000259" key="2">
    <source>
        <dbReference type="PROSITE" id="PS51782"/>
    </source>
</evidence>
<name>A0A060C0V7_9BACI</name>
<organism evidence="3">
    <name type="scientific">uncultured Lysinibacillus sp</name>
    <dbReference type="NCBI Taxonomy" id="552408"/>
    <lineage>
        <taxon>Bacteria</taxon>
        <taxon>Bacillati</taxon>
        <taxon>Bacillota</taxon>
        <taxon>Bacilli</taxon>
        <taxon>Bacillales</taxon>
        <taxon>Bacillaceae</taxon>
        <taxon>Lysinibacillus</taxon>
        <taxon>environmental samples</taxon>
    </lineage>
</organism>
<dbReference type="EMBL" id="KF121273">
    <property type="protein sequence ID" value="AIA88557.1"/>
    <property type="molecule type" value="Genomic_DNA"/>
</dbReference>
<dbReference type="InterPro" id="IPR036779">
    <property type="entry name" value="LysM_dom_sf"/>
</dbReference>
<accession>A0A060C0V7</accession>
<dbReference type="PROSITE" id="PS51782">
    <property type="entry name" value="LYSM"/>
    <property type="match status" value="3"/>
</dbReference>
<feature type="compositionally biased region" description="Low complexity" evidence="1">
    <location>
        <begin position="104"/>
        <end position="122"/>
    </location>
</feature>
<feature type="non-terminal residue" evidence="3">
    <location>
        <position position="155"/>
    </location>
</feature>
<dbReference type="SUPFAM" id="SSF54106">
    <property type="entry name" value="LysM domain"/>
    <property type="match status" value="2"/>
</dbReference>
<dbReference type="CDD" id="cd00118">
    <property type="entry name" value="LysM"/>
    <property type="match status" value="3"/>
</dbReference>
<feature type="domain" description="LysM" evidence="2">
    <location>
        <begin position="129"/>
        <end position="155"/>
    </location>
</feature>
<dbReference type="GO" id="GO:0008932">
    <property type="term" value="F:lytic endotransglycosylase activity"/>
    <property type="evidence" value="ECO:0007669"/>
    <property type="project" value="TreeGrafter"/>
</dbReference>
<feature type="domain" description="LysM" evidence="2">
    <location>
        <begin position="1"/>
        <end position="43"/>
    </location>
</feature>
<dbReference type="Gene3D" id="3.10.350.10">
    <property type="entry name" value="LysM domain"/>
    <property type="match status" value="3"/>
</dbReference>
<sequence>EYTVASGDTLLSIAIDYGMTLEDLRALNFLSNDLISVGQPLRVRVLPPTPTPTPEPFYYTVQSGDSLGGIANQFGVGLVDLMNANRLEDPNAITVGRELVIPGTAPTADSSDSSTTEEASATVDPSDALVHVVKSGESLSQIAQDYGVTSAAIVS</sequence>
<evidence type="ECO:0000313" key="3">
    <source>
        <dbReference type="EMBL" id="AIA88557.1"/>
    </source>
</evidence>
<protein>
    <submittedName>
        <fullName evidence="3">LysM</fullName>
    </submittedName>
</protein>
<dbReference type="PANTHER" id="PTHR33734:SF22">
    <property type="entry name" value="MEMBRANE-BOUND LYTIC MUREIN TRANSGLYCOSYLASE D"/>
    <property type="match status" value="1"/>
</dbReference>
<feature type="non-terminal residue" evidence="3">
    <location>
        <position position="1"/>
    </location>
</feature>
<reference evidence="3" key="1">
    <citation type="journal article" date="2013" name="Environ. Microbiol.">
        <title>Seasonally variable intestinal metagenomes of the red palm weevil (Rhynchophorus ferrugineus).</title>
        <authorList>
            <person name="Jia S."/>
            <person name="Zhang X."/>
            <person name="Zhang G."/>
            <person name="Yin A."/>
            <person name="Zhang S."/>
            <person name="Li F."/>
            <person name="Wang L."/>
            <person name="Zhao D."/>
            <person name="Yun Q."/>
            <person name="Tala"/>
            <person name="Wang J."/>
            <person name="Sun G."/>
            <person name="Baabdullah M."/>
            <person name="Yu X."/>
            <person name="Hu S."/>
            <person name="Al-Mssallem I.S."/>
            <person name="Yu J."/>
        </authorList>
    </citation>
    <scope>NUCLEOTIDE SEQUENCE</scope>
</reference>
<dbReference type="InterPro" id="IPR018392">
    <property type="entry name" value="LysM"/>
</dbReference>
<dbReference type="AlphaFoldDB" id="A0A060C0V7"/>
<proteinExistence type="predicted"/>
<dbReference type="SMART" id="SM00257">
    <property type="entry name" value="LysM"/>
    <property type="match status" value="2"/>
</dbReference>
<dbReference type="PANTHER" id="PTHR33734">
    <property type="entry name" value="LYSM DOMAIN-CONTAINING GPI-ANCHORED PROTEIN 2"/>
    <property type="match status" value="1"/>
</dbReference>